<dbReference type="PROSITE" id="PS51257">
    <property type="entry name" value="PROKAR_LIPOPROTEIN"/>
    <property type="match status" value="1"/>
</dbReference>
<evidence type="ECO:0008006" key="4">
    <source>
        <dbReference type="Google" id="ProtNLM"/>
    </source>
</evidence>
<dbReference type="OrthoDB" id="735059at2"/>
<evidence type="ECO:0000313" key="3">
    <source>
        <dbReference type="Proteomes" id="UP000295706"/>
    </source>
</evidence>
<accession>A0A4R4KQH2</accession>
<dbReference type="RefSeq" id="WP_132114003.1">
    <property type="nucleotide sequence ID" value="NZ_SMJU01000001.1"/>
</dbReference>
<feature type="signal peptide" evidence="1">
    <location>
        <begin position="1"/>
        <end position="19"/>
    </location>
</feature>
<evidence type="ECO:0000256" key="1">
    <source>
        <dbReference type="SAM" id="SignalP"/>
    </source>
</evidence>
<organism evidence="2 3">
    <name type="scientific">Arundinibacter roseus</name>
    <dbReference type="NCBI Taxonomy" id="2070510"/>
    <lineage>
        <taxon>Bacteria</taxon>
        <taxon>Pseudomonadati</taxon>
        <taxon>Bacteroidota</taxon>
        <taxon>Cytophagia</taxon>
        <taxon>Cytophagales</taxon>
        <taxon>Spirosomataceae</taxon>
        <taxon>Arundinibacter</taxon>
    </lineage>
</organism>
<dbReference type="EMBL" id="SMJU01000001">
    <property type="protein sequence ID" value="TDB69172.1"/>
    <property type="molecule type" value="Genomic_DNA"/>
</dbReference>
<feature type="chain" id="PRO_5020668166" description="Transporter" evidence="1">
    <location>
        <begin position="20"/>
        <end position="366"/>
    </location>
</feature>
<keyword evidence="1" id="KW-0732">Signal</keyword>
<comment type="caution">
    <text evidence="2">The sequence shown here is derived from an EMBL/GenBank/DDBJ whole genome shotgun (WGS) entry which is preliminary data.</text>
</comment>
<dbReference type="AlphaFoldDB" id="A0A4R4KQH2"/>
<reference evidence="2 3" key="1">
    <citation type="submission" date="2019-02" db="EMBL/GenBank/DDBJ databases">
        <title>Arundinibacter roseus gen. nov., sp. nov., a new member of the family Cytophagaceae.</title>
        <authorList>
            <person name="Szuroczki S."/>
            <person name="Khayer B."/>
            <person name="Sproer C."/>
            <person name="Toumi M."/>
            <person name="Szabo A."/>
            <person name="Felfoldi T."/>
            <person name="Schumann P."/>
            <person name="Toth E."/>
        </authorList>
    </citation>
    <scope>NUCLEOTIDE SEQUENCE [LARGE SCALE GENOMIC DNA]</scope>
    <source>
        <strain evidence="2 3">DMA-k-7a</strain>
    </source>
</reference>
<proteinExistence type="predicted"/>
<protein>
    <recommendedName>
        <fullName evidence="4">Transporter</fullName>
    </recommendedName>
</protein>
<name>A0A4R4KQH2_9BACT</name>
<gene>
    <name evidence="2" type="ORF">EZE20_02210</name>
</gene>
<keyword evidence="3" id="KW-1185">Reference proteome</keyword>
<dbReference type="Proteomes" id="UP000295706">
    <property type="component" value="Unassembled WGS sequence"/>
</dbReference>
<evidence type="ECO:0000313" key="2">
    <source>
        <dbReference type="EMBL" id="TDB69172.1"/>
    </source>
</evidence>
<sequence length="366" mass="40396">MKTFIYTLLVSIFFISAAAGQGCVAVRHMSCAAPGLSSSDLFKQKHGKWQVNTGYRYFRSFRHFRGDVEEHERIENNTEVVNLSHALDLGLSFQPTNRLSFAVNVPLLYNDRSSLYEHYGNSLTANPEQKRFYTHSAGIGDVRVSSSYWLIDPMKLKKYNVALGLGVKLPTGNYRVEGDFHKLDAEKQDYIIRRPVDQSIQLGDGGLGFSLELQAYLQLGNSTSLYANGFYLFNPRETNGVSRNPASNSTAVDAEFSVPDQFAARLGISQTILPGLSVMLGGRAEGVPSKDLIGGSAGFRRPGYIVSVEPGVAYMKNGFSAAVTVPVALYRNRTKSFADLQDPTGQRHGDAAFADYLISVNVSRWF</sequence>